<sequence length="252" mass="26991">MVEQLAPTLQIIRDLAPAAQAIAQMNRSAAQAIAPALQSVRQFDLIYGQELQRMIQLMQPAISAYAVRQQTLRQVRFDSIVKPSLDVAVAGYRGRSATRLDGLGTMYAPVAKSPSLLQATENLADALATTGPLGVDYARVRAAADDFKLAYDAAPEPVRSELEASLPTAQDQLGVSDELVDRTLSFAGLRSYLELWAGAARTPLAVGAGVAADAGWVLTTLGSPGEGILVGVDTFRSVRTYLSRFDRDDEPE</sequence>
<gene>
    <name evidence="1" type="ORF">QUG98_05405</name>
</gene>
<keyword evidence="2" id="KW-1185">Reference proteome</keyword>
<dbReference type="RefSeq" id="WP_289469609.1">
    <property type="nucleotide sequence ID" value="NZ_JAUCMM010000003.1"/>
</dbReference>
<accession>A0ABT7TE84</accession>
<name>A0ABT7TE84_9MICO</name>
<dbReference type="Proteomes" id="UP001235720">
    <property type="component" value="Unassembled WGS sequence"/>
</dbReference>
<protein>
    <submittedName>
        <fullName evidence="1">Uncharacterized protein</fullName>
    </submittedName>
</protein>
<organism evidence="1 2">
    <name type="scientific">Curtobacterium subtropicum</name>
    <dbReference type="NCBI Taxonomy" id="3055138"/>
    <lineage>
        <taxon>Bacteria</taxon>
        <taxon>Bacillati</taxon>
        <taxon>Actinomycetota</taxon>
        <taxon>Actinomycetes</taxon>
        <taxon>Micrococcales</taxon>
        <taxon>Microbacteriaceae</taxon>
        <taxon>Curtobacterium</taxon>
    </lineage>
</organism>
<evidence type="ECO:0000313" key="1">
    <source>
        <dbReference type="EMBL" id="MDM7887888.1"/>
    </source>
</evidence>
<reference evidence="1 2" key="1">
    <citation type="submission" date="2023-06" db="EMBL/GenBank/DDBJ databases">
        <authorList>
            <person name="Feng G."/>
            <person name="Li J."/>
            <person name="Zhu H."/>
        </authorList>
    </citation>
    <scope>NUCLEOTIDE SEQUENCE [LARGE SCALE GENOMIC DNA]</scope>
    <source>
        <strain evidence="1 2">RHCJP20</strain>
    </source>
</reference>
<evidence type="ECO:0000313" key="2">
    <source>
        <dbReference type="Proteomes" id="UP001235720"/>
    </source>
</evidence>
<dbReference type="EMBL" id="JAUCMM010000003">
    <property type="protein sequence ID" value="MDM7887888.1"/>
    <property type="molecule type" value="Genomic_DNA"/>
</dbReference>
<comment type="caution">
    <text evidence="1">The sequence shown here is derived from an EMBL/GenBank/DDBJ whole genome shotgun (WGS) entry which is preliminary data.</text>
</comment>
<proteinExistence type="predicted"/>